<dbReference type="InterPro" id="IPR015856">
    <property type="entry name" value="ABC_transpr_CbiO/EcfA_su"/>
</dbReference>
<accession>A0ABS4ZGL1</accession>
<evidence type="ECO:0000256" key="1">
    <source>
        <dbReference type="ARBA" id="ARBA00004141"/>
    </source>
</evidence>
<dbReference type="InterPro" id="IPR003593">
    <property type="entry name" value="AAA+_ATPase"/>
</dbReference>
<gene>
    <name evidence="11" type="ORF">JOF34_001001</name>
</gene>
<dbReference type="EMBL" id="JAGIOL010000001">
    <property type="protein sequence ID" value="MBP2436415.1"/>
    <property type="molecule type" value="Genomic_DNA"/>
</dbReference>
<evidence type="ECO:0000256" key="6">
    <source>
        <dbReference type="ARBA" id="ARBA00022840"/>
    </source>
</evidence>
<dbReference type="SUPFAM" id="SSF52540">
    <property type="entry name" value="P-loop containing nucleoside triphosphate hydrolases"/>
    <property type="match status" value="2"/>
</dbReference>
<sequence length="739" mass="78630">MTTRDTATSVSGDGRSARGTDALVALDSVTITHPDGDRAAVNDVSMSVGPGEVVLLVGPSGAGKSTLTLALGGLIPHSADADLSGDVRLGGFSTRDARPGELSTRVGMVFQDPDAQVVTASVFAEVAFGLENLRIAPEDVERRTEHALRRMGLWERRDDDPDALSGGGRQRLAIACAIALDPPLLVLDEPTANLDPKGVTDVYRALRDVVASGEHAIVLVEHNVETALEIATRVVVLGSDGSLAFDGTPAEVIEGHADDLTALGVWLPGDASRERRAPAAEQNGPAITARGLTVTRGRGRRRRTVLENVDVTIARGSITAIVGENGTGKTTLAQALAGVIDPVSGTIDVLGANPARTRPRALAGRVGFVFQNPEHQFVTHTVRDELAHDLRRRRVPAAEIDARVDEMLDRLGLAGDADRHPFRLSGGQKRRLSVGAVLIGMSPGGVLVLDEPLYGQDRARADELIDMLLDLHAHGTTIVIVTHDRDLVQRIATDVINVGADVPSMPRQHNAAPAPPAVLRPLERLNPLAKLGAVLPAMIALVFARDVLTPALLLAASAVILLIGARWDRRLFAWLGFALPAIITVLTVGFALWTDPYTGIATGLRLAALLALALIPGLTGDGADLVRALVQQLRMPYRIGYAALAALRFVPRFRHELDIIRLAQRVRGRAPHLATALVPLLAGGIRHAERVALAMDARAFGAYDTRTERHPVIWRRSDTWFTVIGVAITAAIFAAGVVF</sequence>
<evidence type="ECO:0000256" key="3">
    <source>
        <dbReference type="ARBA" id="ARBA00022448"/>
    </source>
</evidence>
<dbReference type="PROSITE" id="PS00211">
    <property type="entry name" value="ABC_TRANSPORTER_1"/>
    <property type="match status" value="1"/>
</dbReference>
<dbReference type="Pfam" id="PF00005">
    <property type="entry name" value="ABC_tran"/>
    <property type="match status" value="2"/>
</dbReference>
<dbReference type="InterPro" id="IPR003339">
    <property type="entry name" value="ABC/ECF_trnsptr_transmembrane"/>
</dbReference>
<feature type="transmembrane region" description="Helical" evidence="9">
    <location>
        <begin position="547"/>
        <end position="565"/>
    </location>
</feature>
<keyword evidence="5" id="KW-0547">Nucleotide-binding</keyword>
<comment type="subcellular location">
    <subcellularLocation>
        <location evidence="1">Membrane</location>
        <topology evidence="1">Multi-pass membrane protein</topology>
    </subcellularLocation>
</comment>
<dbReference type="PROSITE" id="PS50893">
    <property type="entry name" value="ABC_TRANSPORTER_2"/>
    <property type="match status" value="2"/>
</dbReference>
<comment type="similarity">
    <text evidence="2">Belongs to the ABC transporter superfamily.</text>
</comment>
<feature type="transmembrane region" description="Helical" evidence="9">
    <location>
        <begin position="572"/>
        <end position="594"/>
    </location>
</feature>
<comment type="caution">
    <text evidence="11">The sequence shown here is derived from an EMBL/GenBank/DDBJ whole genome shotgun (WGS) entry which is preliminary data.</text>
</comment>
<protein>
    <submittedName>
        <fullName evidence="11">Energy-coupling factor transport system ATP-binding protein</fullName>
        <ecNumber evidence="11">3.6.3.-</ecNumber>
    </submittedName>
</protein>
<keyword evidence="6 11" id="KW-0067">ATP-binding</keyword>
<dbReference type="GO" id="GO:0016787">
    <property type="term" value="F:hydrolase activity"/>
    <property type="evidence" value="ECO:0007669"/>
    <property type="project" value="UniProtKB-KW"/>
</dbReference>
<evidence type="ECO:0000313" key="12">
    <source>
        <dbReference type="Proteomes" id="UP001519362"/>
    </source>
</evidence>
<dbReference type="InterPro" id="IPR027417">
    <property type="entry name" value="P-loop_NTPase"/>
</dbReference>
<keyword evidence="11" id="KW-0378">Hydrolase</keyword>
<dbReference type="PANTHER" id="PTHR43553">
    <property type="entry name" value="HEAVY METAL TRANSPORTER"/>
    <property type="match status" value="1"/>
</dbReference>
<dbReference type="SMART" id="SM00382">
    <property type="entry name" value="AAA"/>
    <property type="match status" value="2"/>
</dbReference>
<proteinExistence type="inferred from homology"/>
<dbReference type="InterPro" id="IPR017871">
    <property type="entry name" value="ABC_transporter-like_CS"/>
</dbReference>
<dbReference type="CDD" id="cd03225">
    <property type="entry name" value="ABC_cobalt_CbiO_domain1"/>
    <property type="match status" value="2"/>
</dbReference>
<keyword evidence="3" id="KW-0813">Transport</keyword>
<feature type="domain" description="ABC transporter" evidence="10">
    <location>
        <begin position="289"/>
        <end position="525"/>
    </location>
</feature>
<reference evidence="11 12" key="1">
    <citation type="submission" date="2021-03" db="EMBL/GenBank/DDBJ databases">
        <title>Sequencing the genomes of 1000 actinobacteria strains.</title>
        <authorList>
            <person name="Klenk H.-P."/>
        </authorList>
    </citation>
    <scope>NUCLEOTIDE SEQUENCE [LARGE SCALE GENOMIC DNA]</scope>
    <source>
        <strain evidence="11 12">DSM 24221</strain>
    </source>
</reference>
<evidence type="ECO:0000256" key="9">
    <source>
        <dbReference type="SAM" id="Phobius"/>
    </source>
</evidence>
<feature type="domain" description="ABC transporter" evidence="10">
    <location>
        <begin position="24"/>
        <end position="265"/>
    </location>
</feature>
<evidence type="ECO:0000256" key="2">
    <source>
        <dbReference type="ARBA" id="ARBA00005417"/>
    </source>
</evidence>
<keyword evidence="4 9" id="KW-0812">Transmembrane</keyword>
<dbReference type="InterPro" id="IPR050095">
    <property type="entry name" value="ECF_ABC_transporter_ATP-bd"/>
</dbReference>
<evidence type="ECO:0000256" key="5">
    <source>
        <dbReference type="ARBA" id="ARBA00022741"/>
    </source>
</evidence>
<feature type="transmembrane region" description="Helical" evidence="9">
    <location>
        <begin position="719"/>
        <end position="738"/>
    </location>
</feature>
<evidence type="ECO:0000256" key="4">
    <source>
        <dbReference type="ARBA" id="ARBA00022692"/>
    </source>
</evidence>
<keyword evidence="12" id="KW-1185">Reference proteome</keyword>
<keyword evidence="8 9" id="KW-0472">Membrane</keyword>
<dbReference type="Pfam" id="PF02361">
    <property type="entry name" value="CbiQ"/>
    <property type="match status" value="1"/>
</dbReference>
<feature type="transmembrane region" description="Helical" evidence="9">
    <location>
        <begin position="606"/>
        <end position="630"/>
    </location>
</feature>
<name>A0ABS4ZGL1_9MICO</name>
<evidence type="ECO:0000259" key="10">
    <source>
        <dbReference type="PROSITE" id="PS50893"/>
    </source>
</evidence>
<dbReference type="CDD" id="cd16914">
    <property type="entry name" value="EcfT"/>
    <property type="match status" value="1"/>
</dbReference>
<evidence type="ECO:0000313" key="11">
    <source>
        <dbReference type="EMBL" id="MBP2436415.1"/>
    </source>
</evidence>
<dbReference type="InterPro" id="IPR003439">
    <property type="entry name" value="ABC_transporter-like_ATP-bd"/>
</dbReference>
<evidence type="ECO:0000256" key="8">
    <source>
        <dbReference type="ARBA" id="ARBA00023136"/>
    </source>
</evidence>
<dbReference type="Proteomes" id="UP001519362">
    <property type="component" value="Unassembled WGS sequence"/>
</dbReference>
<dbReference type="Gene3D" id="3.40.50.300">
    <property type="entry name" value="P-loop containing nucleotide triphosphate hydrolases"/>
    <property type="match status" value="2"/>
</dbReference>
<evidence type="ECO:0000256" key="7">
    <source>
        <dbReference type="ARBA" id="ARBA00022989"/>
    </source>
</evidence>
<keyword evidence="7 9" id="KW-1133">Transmembrane helix</keyword>
<dbReference type="EC" id="3.6.3.-" evidence="11"/>
<dbReference type="GO" id="GO:0005524">
    <property type="term" value="F:ATP binding"/>
    <property type="evidence" value="ECO:0007669"/>
    <property type="project" value="UniProtKB-KW"/>
</dbReference>
<organism evidence="11 12">
    <name type="scientific">Microbacterium amylolyticum</name>
    <dbReference type="NCBI Taxonomy" id="936337"/>
    <lineage>
        <taxon>Bacteria</taxon>
        <taxon>Bacillati</taxon>
        <taxon>Actinomycetota</taxon>
        <taxon>Actinomycetes</taxon>
        <taxon>Micrococcales</taxon>
        <taxon>Microbacteriaceae</taxon>
        <taxon>Microbacterium</taxon>
    </lineage>
</organism>
<dbReference type="RefSeq" id="WP_165136439.1">
    <property type="nucleotide sequence ID" value="NZ_CP049253.1"/>
</dbReference>